<evidence type="ECO:0000259" key="3">
    <source>
        <dbReference type="Pfam" id="PF23622"/>
    </source>
</evidence>
<dbReference type="SUPFAM" id="SSF81383">
    <property type="entry name" value="F-box domain"/>
    <property type="match status" value="1"/>
</dbReference>
<dbReference type="InterPro" id="IPR001810">
    <property type="entry name" value="F-box_dom"/>
</dbReference>
<sequence>MDLSQPECSAGGDRLSKLGDHVLGSILSFLPAKEAASAALLSSRWRHVFGAVHTVSLEEPEPPISDDDYGQYQCDSPSCHREHPPDPNAPPSFRSVVSAALIARHRRRGVVAPLRALRVAMGSYRGAADAAEVDQWISYALHQAAPHGLDLGLRLCHEDLLCCRTCYAMCRGTVELCQDPRTFGQTTSGIEEDSPKRRRISKSSVGSSQFSDDDSSVVSSSDDEDLPSSEERPVEPEPMYTVPRALFYCAQLRSLSLGFCRLAPPATVSLPSLVSLLLYNVPDTGANVERLIAGCPRLADLTLEACDEVTALTVLARLRRLALRCCHKLATVAVDASELRAFEYKGAVPDASSFLTTHGGCGRVDYCKVDICGAEATSEEELINLMRLLHLFVNAKHLHLESARLGSGLDKDVLHMKIPCFLSLRHLEMRGCLPDNETGAVGAMSRILEHAPNLEVISLAFHPQEHDSEVYMPREEKLLDAHHLSYSPHSVLAAAATSAMIPCCLRSRVREINLVHYQGGTAQRALAKFLLCNAPAVDKLWCEFAEGAMFEQIQLTREIKGWLINKAVDTHFA</sequence>
<feature type="domain" description="F-box" evidence="2">
    <location>
        <begin position="15"/>
        <end position="49"/>
    </location>
</feature>
<dbReference type="PANTHER" id="PTHR31900:SF30">
    <property type="entry name" value="SUPERFAMILY PROTEIN, PUTATIVE-RELATED"/>
    <property type="match status" value="1"/>
</dbReference>
<dbReference type="InterPro" id="IPR050232">
    <property type="entry name" value="FBL13/AtMIF1-like"/>
</dbReference>
<dbReference type="Pfam" id="PF23622">
    <property type="entry name" value="LRR_At1g61320_AtMIF1"/>
    <property type="match status" value="1"/>
</dbReference>
<name>A0A835FE13_9POAL</name>
<dbReference type="OrthoDB" id="682523at2759"/>
<dbReference type="EMBL" id="JACEFO010001060">
    <property type="protein sequence ID" value="KAF8748856.1"/>
    <property type="molecule type" value="Genomic_DNA"/>
</dbReference>
<dbReference type="Proteomes" id="UP000636709">
    <property type="component" value="Unassembled WGS sequence"/>
</dbReference>
<organism evidence="4 5">
    <name type="scientific">Digitaria exilis</name>
    <dbReference type="NCBI Taxonomy" id="1010633"/>
    <lineage>
        <taxon>Eukaryota</taxon>
        <taxon>Viridiplantae</taxon>
        <taxon>Streptophyta</taxon>
        <taxon>Embryophyta</taxon>
        <taxon>Tracheophyta</taxon>
        <taxon>Spermatophyta</taxon>
        <taxon>Magnoliopsida</taxon>
        <taxon>Liliopsida</taxon>
        <taxon>Poales</taxon>
        <taxon>Poaceae</taxon>
        <taxon>PACMAD clade</taxon>
        <taxon>Panicoideae</taxon>
        <taxon>Panicodae</taxon>
        <taxon>Paniceae</taxon>
        <taxon>Anthephorinae</taxon>
        <taxon>Digitaria</taxon>
    </lineage>
</organism>
<feature type="compositionally biased region" description="Acidic residues" evidence="1">
    <location>
        <begin position="211"/>
        <end position="228"/>
    </location>
</feature>
<evidence type="ECO:0000256" key="1">
    <source>
        <dbReference type="SAM" id="MobiDB-lite"/>
    </source>
</evidence>
<comment type="caution">
    <text evidence="4">The sequence shown here is derived from an EMBL/GenBank/DDBJ whole genome shotgun (WGS) entry which is preliminary data.</text>
</comment>
<evidence type="ECO:0008006" key="6">
    <source>
        <dbReference type="Google" id="ProtNLM"/>
    </source>
</evidence>
<dbReference type="Pfam" id="PF00646">
    <property type="entry name" value="F-box"/>
    <property type="match status" value="1"/>
</dbReference>
<accession>A0A835FE13</accession>
<keyword evidence="5" id="KW-1185">Reference proteome</keyword>
<reference evidence="4" key="1">
    <citation type="submission" date="2020-07" db="EMBL/GenBank/DDBJ databases">
        <title>Genome sequence and genetic diversity analysis of an under-domesticated orphan crop, white fonio (Digitaria exilis).</title>
        <authorList>
            <person name="Bennetzen J.L."/>
            <person name="Chen S."/>
            <person name="Ma X."/>
            <person name="Wang X."/>
            <person name="Yssel A.E.J."/>
            <person name="Chaluvadi S.R."/>
            <person name="Johnson M."/>
            <person name="Gangashetty P."/>
            <person name="Hamidou F."/>
            <person name="Sanogo M.D."/>
            <person name="Zwaenepoel A."/>
            <person name="Wallace J."/>
            <person name="Van De Peer Y."/>
            <person name="Van Deynze A."/>
        </authorList>
    </citation>
    <scope>NUCLEOTIDE SEQUENCE</scope>
    <source>
        <tissue evidence="4">Leaves</tissue>
    </source>
</reference>
<proteinExistence type="predicted"/>
<evidence type="ECO:0000259" key="2">
    <source>
        <dbReference type="Pfam" id="PF00646"/>
    </source>
</evidence>
<feature type="region of interest" description="Disordered" evidence="1">
    <location>
        <begin position="182"/>
        <end position="236"/>
    </location>
</feature>
<dbReference type="AlphaFoldDB" id="A0A835FE13"/>
<evidence type="ECO:0000313" key="5">
    <source>
        <dbReference type="Proteomes" id="UP000636709"/>
    </source>
</evidence>
<evidence type="ECO:0000313" key="4">
    <source>
        <dbReference type="EMBL" id="KAF8748856.1"/>
    </source>
</evidence>
<dbReference type="Gene3D" id="3.80.10.10">
    <property type="entry name" value="Ribonuclease Inhibitor"/>
    <property type="match status" value="1"/>
</dbReference>
<dbReference type="PANTHER" id="PTHR31900">
    <property type="entry name" value="F-BOX/RNI SUPERFAMILY PROTEIN-RELATED"/>
    <property type="match status" value="1"/>
</dbReference>
<feature type="domain" description="At1g61320/AtMIF1 LRR" evidence="3">
    <location>
        <begin position="250"/>
        <end position="470"/>
    </location>
</feature>
<dbReference type="SUPFAM" id="SSF52047">
    <property type="entry name" value="RNI-like"/>
    <property type="match status" value="1"/>
</dbReference>
<dbReference type="InterPro" id="IPR032675">
    <property type="entry name" value="LRR_dom_sf"/>
</dbReference>
<dbReference type="InterPro" id="IPR036047">
    <property type="entry name" value="F-box-like_dom_sf"/>
</dbReference>
<protein>
    <recommendedName>
        <fullName evidence="6">F-box domain-containing protein</fullName>
    </recommendedName>
</protein>
<gene>
    <name evidence="4" type="ORF">HU200_012783</name>
</gene>
<dbReference type="InterPro" id="IPR055357">
    <property type="entry name" value="LRR_At1g61320_AtMIF1"/>
</dbReference>